<dbReference type="GO" id="GO:0005829">
    <property type="term" value="C:cytosol"/>
    <property type="evidence" value="ECO:0007669"/>
    <property type="project" value="TreeGrafter"/>
</dbReference>
<dbReference type="InParanoid" id="A0A371RII2"/>
<feature type="region of interest" description="Disordered" evidence="6">
    <location>
        <begin position="1"/>
        <end position="42"/>
    </location>
</feature>
<sequence>MLPHQRTAPDPLARSRRDGHLDPKRRKTIPMTDIIGGTPEGGTQAQLVKDATIETFQADVLQASLEVPVVVDFWASWCGPCRTLGPILEKQVQARGGKVLMVKVDTDKNQMLAQQLRIQSLPTVMGFIGGQPVDGFQGALPESQVSQFLDRLIDAAAQAGLGGGKSPAHDPKALAEMGEKALEENDFATALQAFGASAEASETGSDGQVTAFAGMARAALLGGSPEQAEQFLGMVPEAKRDLAPVAQVRAMMELSGGSDVPPEAVENALKAAEASPQDPEAHFVLGEALADAGDTEGAMASLLRSIELDREWREGAAREKLLKIFEALGPADAGVKSARRKLSSLLFA</sequence>
<evidence type="ECO:0000256" key="5">
    <source>
        <dbReference type="ARBA" id="ARBA00023284"/>
    </source>
</evidence>
<dbReference type="GO" id="GO:0045454">
    <property type="term" value="P:cell redox homeostasis"/>
    <property type="evidence" value="ECO:0007669"/>
    <property type="project" value="TreeGrafter"/>
</dbReference>
<evidence type="ECO:0000313" key="9">
    <source>
        <dbReference type="Proteomes" id="UP000264589"/>
    </source>
</evidence>
<dbReference type="PANTHER" id="PTHR45663:SF11">
    <property type="entry name" value="GEO12009P1"/>
    <property type="match status" value="1"/>
</dbReference>
<dbReference type="SUPFAM" id="SSF48452">
    <property type="entry name" value="TPR-like"/>
    <property type="match status" value="1"/>
</dbReference>
<dbReference type="PROSITE" id="PS51352">
    <property type="entry name" value="THIOREDOXIN_2"/>
    <property type="match status" value="1"/>
</dbReference>
<dbReference type="PROSITE" id="PS00194">
    <property type="entry name" value="THIOREDOXIN_1"/>
    <property type="match status" value="1"/>
</dbReference>
<dbReference type="InterPro" id="IPR013766">
    <property type="entry name" value="Thioredoxin_domain"/>
</dbReference>
<evidence type="ECO:0000256" key="1">
    <source>
        <dbReference type="ARBA" id="ARBA00008987"/>
    </source>
</evidence>
<dbReference type="EMBL" id="QUQO01000001">
    <property type="protein sequence ID" value="RFB05256.1"/>
    <property type="molecule type" value="Genomic_DNA"/>
</dbReference>
<dbReference type="InterPro" id="IPR017937">
    <property type="entry name" value="Thioredoxin_CS"/>
</dbReference>
<dbReference type="CDD" id="cd02956">
    <property type="entry name" value="ybbN"/>
    <property type="match status" value="1"/>
</dbReference>
<organism evidence="8 9">
    <name type="scientific">Parvularcula marina</name>
    <dbReference type="NCBI Taxonomy" id="2292771"/>
    <lineage>
        <taxon>Bacteria</taxon>
        <taxon>Pseudomonadati</taxon>
        <taxon>Pseudomonadota</taxon>
        <taxon>Alphaproteobacteria</taxon>
        <taxon>Parvularculales</taxon>
        <taxon>Parvularculaceae</taxon>
        <taxon>Parvularcula</taxon>
    </lineage>
</organism>
<evidence type="ECO:0000259" key="7">
    <source>
        <dbReference type="PROSITE" id="PS51352"/>
    </source>
</evidence>
<dbReference type="GO" id="GO:0015035">
    <property type="term" value="F:protein-disulfide reductase activity"/>
    <property type="evidence" value="ECO:0007669"/>
    <property type="project" value="UniProtKB-ARBA"/>
</dbReference>
<dbReference type="Gene3D" id="1.25.40.10">
    <property type="entry name" value="Tetratricopeptide repeat domain"/>
    <property type="match status" value="1"/>
</dbReference>
<keyword evidence="5" id="KW-0676">Redox-active center</keyword>
<dbReference type="SUPFAM" id="SSF52833">
    <property type="entry name" value="Thioredoxin-like"/>
    <property type="match status" value="1"/>
</dbReference>
<dbReference type="PRINTS" id="PR00421">
    <property type="entry name" value="THIOREDOXIN"/>
</dbReference>
<evidence type="ECO:0000256" key="2">
    <source>
        <dbReference type="ARBA" id="ARBA00022448"/>
    </source>
</evidence>
<dbReference type="PANTHER" id="PTHR45663">
    <property type="entry name" value="GEO12009P1"/>
    <property type="match status" value="1"/>
</dbReference>
<keyword evidence="3" id="KW-0249">Electron transport</keyword>
<keyword evidence="2" id="KW-0813">Transport</keyword>
<dbReference type="Pfam" id="PF14561">
    <property type="entry name" value="TPR_20"/>
    <property type="match status" value="1"/>
</dbReference>
<dbReference type="FunCoup" id="A0A371RII2">
    <property type="interactions" value="113"/>
</dbReference>
<feature type="compositionally biased region" description="Basic and acidic residues" evidence="6">
    <location>
        <begin position="13"/>
        <end position="22"/>
    </location>
</feature>
<evidence type="ECO:0000256" key="4">
    <source>
        <dbReference type="ARBA" id="ARBA00023157"/>
    </source>
</evidence>
<dbReference type="Pfam" id="PF00085">
    <property type="entry name" value="Thioredoxin"/>
    <property type="match status" value="1"/>
</dbReference>
<keyword evidence="4" id="KW-1015">Disulfide bond</keyword>
<feature type="domain" description="Thioredoxin" evidence="7">
    <location>
        <begin position="42"/>
        <end position="154"/>
    </location>
</feature>
<keyword evidence="9" id="KW-1185">Reference proteome</keyword>
<dbReference type="AlphaFoldDB" id="A0A371RII2"/>
<gene>
    <name evidence="8" type="ORF">DX908_08300</name>
</gene>
<dbReference type="Proteomes" id="UP000264589">
    <property type="component" value="Unassembled WGS sequence"/>
</dbReference>
<dbReference type="InterPro" id="IPR036249">
    <property type="entry name" value="Thioredoxin-like_sf"/>
</dbReference>
<comment type="caution">
    <text evidence="8">The sequence shown here is derived from an EMBL/GenBank/DDBJ whole genome shotgun (WGS) entry which is preliminary data.</text>
</comment>
<evidence type="ECO:0000256" key="3">
    <source>
        <dbReference type="ARBA" id="ARBA00022982"/>
    </source>
</evidence>
<dbReference type="Gene3D" id="3.40.30.10">
    <property type="entry name" value="Glutaredoxin"/>
    <property type="match status" value="1"/>
</dbReference>
<reference evidence="8 9" key="1">
    <citation type="submission" date="2018-08" db="EMBL/GenBank/DDBJ databases">
        <title>Parvularcula sp. SM1705, isolated from surface water of the South Sea China.</title>
        <authorList>
            <person name="Sun L."/>
        </authorList>
    </citation>
    <scope>NUCLEOTIDE SEQUENCE [LARGE SCALE GENOMIC DNA]</scope>
    <source>
        <strain evidence="8 9">SM1705</strain>
    </source>
</reference>
<proteinExistence type="inferred from homology"/>
<evidence type="ECO:0000256" key="6">
    <source>
        <dbReference type="SAM" id="MobiDB-lite"/>
    </source>
</evidence>
<dbReference type="FunFam" id="3.40.30.10:FF:000001">
    <property type="entry name" value="Thioredoxin"/>
    <property type="match status" value="1"/>
</dbReference>
<dbReference type="GO" id="GO:0006950">
    <property type="term" value="P:response to stress"/>
    <property type="evidence" value="ECO:0007669"/>
    <property type="project" value="UniProtKB-ARBA"/>
</dbReference>
<evidence type="ECO:0000313" key="8">
    <source>
        <dbReference type="EMBL" id="RFB05256.1"/>
    </source>
</evidence>
<protein>
    <submittedName>
        <fullName evidence="8">Co-chaperone YbbN</fullName>
    </submittedName>
</protein>
<accession>A0A371RII2</accession>
<dbReference type="InterPro" id="IPR011990">
    <property type="entry name" value="TPR-like_helical_dom_sf"/>
</dbReference>
<dbReference type="Pfam" id="PF14559">
    <property type="entry name" value="TPR_19"/>
    <property type="match status" value="1"/>
</dbReference>
<comment type="similarity">
    <text evidence="1">Belongs to the thioredoxin family.</text>
</comment>
<name>A0A371RII2_9PROT</name>